<proteinExistence type="predicted"/>
<sequence length="58" mass="7126">MARSRWRTHVLRTRAPAGDHRPRPRPPSSSRPRSRRRRHRCSYRWWYGSAAWRGCRDI</sequence>
<reference evidence="2" key="2">
    <citation type="journal article" date="2015" name="Data Brief">
        <title>Shoot transcriptome of the giant reed, Arundo donax.</title>
        <authorList>
            <person name="Barrero R.A."/>
            <person name="Guerrero F.D."/>
            <person name="Moolhuijzen P."/>
            <person name="Goolsby J.A."/>
            <person name="Tidwell J."/>
            <person name="Bellgard S.E."/>
            <person name="Bellgard M.I."/>
        </authorList>
    </citation>
    <scope>NUCLEOTIDE SEQUENCE</scope>
    <source>
        <tissue evidence="2">Shoot tissue taken approximately 20 cm above the soil surface</tissue>
    </source>
</reference>
<feature type="region of interest" description="Disordered" evidence="1">
    <location>
        <begin position="1"/>
        <end position="38"/>
    </location>
</feature>
<organism evidence="2">
    <name type="scientific">Arundo donax</name>
    <name type="common">Giant reed</name>
    <name type="synonym">Donax arundinaceus</name>
    <dbReference type="NCBI Taxonomy" id="35708"/>
    <lineage>
        <taxon>Eukaryota</taxon>
        <taxon>Viridiplantae</taxon>
        <taxon>Streptophyta</taxon>
        <taxon>Embryophyta</taxon>
        <taxon>Tracheophyta</taxon>
        <taxon>Spermatophyta</taxon>
        <taxon>Magnoliopsida</taxon>
        <taxon>Liliopsida</taxon>
        <taxon>Poales</taxon>
        <taxon>Poaceae</taxon>
        <taxon>PACMAD clade</taxon>
        <taxon>Arundinoideae</taxon>
        <taxon>Arundineae</taxon>
        <taxon>Arundo</taxon>
    </lineage>
</organism>
<feature type="compositionally biased region" description="Basic residues" evidence="1">
    <location>
        <begin position="1"/>
        <end position="12"/>
    </location>
</feature>
<protein>
    <submittedName>
        <fullName evidence="2">Uncharacterized protein</fullName>
    </submittedName>
</protein>
<name>A0A0A8ZJM5_ARUDO</name>
<reference evidence="2" key="1">
    <citation type="submission" date="2014-09" db="EMBL/GenBank/DDBJ databases">
        <authorList>
            <person name="Magalhaes I.L.F."/>
            <person name="Oliveira U."/>
            <person name="Santos F.R."/>
            <person name="Vidigal T.H.D.A."/>
            <person name="Brescovit A.D."/>
            <person name="Santos A.J."/>
        </authorList>
    </citation>
    <scope>NUCLEOTIDE SEQUENCE</scope>
    <source>
        <tissue evidence="2">Shoot tissue taken approximately 20 cm above the soil surface</tissue>
    </source>
</reference>
<dbReference type="EMBL" id="GBRH01260945">
    <property type="protein sequence ID" value="JAD36950.1"/>
    <property type="molecule type" value="Transcribed_RNA"/>
</dbReference>
<dbReference type="AlphaFoldDB" id="A0A0A8ZJM5"/>
<accession>A0A0A8ZJM5</accession>
<evidence type="ECO:0000313" key="2">
    <source>
        <dbReference type="EMBL" id="JAD36950.1"/>
    </source>
</evidence>
<evidence type="ECO:0000256" key="1">
    <source>
        <dbReference type="SAM" id="MobiDB-lite"/>
    </source>
</evidence>